<dbReference type="AlphaFoldDB" id="A0A085LMN8"/>
<organism evidence="2 3">
    <name type="scientific">Trichuris suis</name>
    <name type="common">pig whipworm</name>
    <dbReference type="NCBI Taxonomy" id="68888"/>
    <lineage>
        <taxon>Eukaryota</taxon>
        <taxon>Metazoa</taxon>
        <taxon>Ecdysozoa</taxon>
        <taxon>Nematoda</taxon>
        <taxon>Enoplea</taxon>
        <taxon>Dorylaimia</taxon>
        <taxon>Trichinellida</taxon>
        <taxon>Trichuridae</taxon>
        <taxon>Trichuris</taxon>
    </lineage>
</organism>
<gene>
    <name evidence="2" type="ORF">M513_12897</name>
</gene>
<proteinExistence type="predicted"/>
<evidence type="ECO:0000256" key="1">
    <source>
        <dbReference type="SAM" id="MobiDB-lite"/>
    </source>
</evidence>
<name>A0A085LMN8_9BILA</name>
<accession>A0A085LMN8</accession>
<feature type="region of interest" description="Disordered" evidence="1">
    <location>
        <begin position="179"/>
        <end position="200"/>
    </location>
</feature>
<protein>
    <submittedName>
        <fullName evidence="2">Uncharacterized protein</fullName>
    </submittedName>
</protein>
<evidence type="ECO:0000313" key="2">
    <source>
        <dbReference type="EMBL" id="KFD46234.1"/>
    </source>
</evidence>
<sequence>MDITQLRKIEEYHFLLFERSKASCMDCAEPDSDYVQYVRKMKSDLLDQIALIKERSIVNPAGQCSSEESADELSSALALHRGRLISTLAKEADDVVKRVERRLREFPNAFCDPTLSGSIKSDEEANAVMEIFRKSQAYFDELSELLHSLHLPTAAIEMMKGNLDVALTELRSRLEALTSEEDRRKNVESTSGDPNSSVDRSTILPDCIAPEGCFDPLSVIRETLHLAHLKFIGERLIETEWKPPEGSTTSSEPLKIVLQFHTCPKPRFEAVEVYEAGENRPDILAKVREMGLSNFVAQRAEGRI</sequence>
<dbReference type="EMBL" id="KL363385">
    <property type="protein sequence ID" value="KFD46234.1"/>
    <property type="molecule type" value="Genomic_DNA"/>
</dbReference>
<feature type="compositionally biased region" description="Polar residues" evidence="1">
    <location>
        <begin position="188"/>
        <end position="200"/>
    </location>
</feature>
<dbReference type="Proteomes" id="UP000030764">
    <property type="component" value="Unassembled WGS sequence"/>
</dbReference>
<evidence type="ECO:0000313" key="3">
    <source>
        <dbReference type="Proteomes" id="UP000030764"/>
    </source>
</evidence>
<keyword evidence="3" id="KW-1185">Reference proteome</keyword>
<reference evidence="2 3" key="1">
    <citation type="journal article" date="2014" name="Nat. Genet.">
        <title>Genome and transcriptome of the porcine whipworm Trichuris suis.</title>
        <authorList>
            <person name="Jex A.R."/>
            <person name="Nejsum P."/>
            <person name="Schwarz E.M."/>
            <person name="Hu L."/>
            <person name="Young N.D."/>
            <person name="Hall R.S."/>
            <person name="Korhonen P.K."/>
            <person name="Liao S."/>
            <person name="Thamsborg S."/>
            <person name="Xia J."/>
            <person name="Xu P."/>
            <person name="Wang S."/>
            <person name="Scheerlinck J.P."/>
            <person name="Hofmann A."/>
            <person name="Sternberg P.W."/>
            <person name="Wang J."/>
            <person name="Gasser R.B."/>
        </authorList>
    </citation>
    <scope>NUCLEOTIDE SEQUENCE [LARGE SCALE GENOMIC DNA]</scope>
    <source>
        <strain evidence="2">DCEP-RM93M</strain>
    </source>
</reference>